<accession>A0A853IB27</accession>
<name>A0A853IB27_9GAMM</name>
<dbReference type="Proteomes" id="UP000569732">
    <property type="component" value="Unassembled WGS sequence"/>
</dbReference>
<keyword evidence="2" id="KW-1185">Reference proteome</keyword>
<organism evidence="1 2">
    <name type="scientific">Spartinivicinus marinus</name>
    <dbReference type="NCBI Taxonomy" id="2994442"/>
    <lineage>
        <taxon>Bacteria</taxon>
        <taxon>Pseudomonadati</taxon>
        <taxon>Pseudomonadota</taxon>
        <taxon>Gammaproteobacteria</taxon>
        <taxon>Oceanospirillales</taxon>
        <taxon>Zooshikellaceae</taxon>
        <taxon>Spartinivicinus</taxon>
    </lineage>
</organism>
<dbReference type="RefSeq" id="WP_180572085.1">
    <property type="nucleotide sequence ID" value="NZ_JACCKB010000302.1"/>
</dbReference>
<evidence type="ECO:0000313" key="2">
    <source>
        <dbReference type="Proteomes" id="UP000569732"/>
    </source>
</evidence>
<evidence type="ECO:0000313" key="1">
    <source>
        <dbReference type="EMBL" id="NYZ70159.1"/>
    </source>
</evidence>
<proteinExistence type="predicted"/>
<sequence>MYFTIYVDDDLVIVDDVAIETPINKDDLPSWVEIIWWDGETGMLQHRDNTKSVPMDNYDDYQPILDAYYQELNKRKQAEKTPEQQARETRNFVRKQTDMMFNPGYTIQDELLTKAQRKELLDFCIRLARWPKQPNWPAIELPPPPEWLAPLLTIPDWPKNN</sequence>
<protein>
    <recommendedName>
        <fullName evidence="3">Phage tail protein</fullName>
    </recommendedName>
</protein>
<evidence type="ECO:0008006" key="3">
    <source>
        <dbReference type="Google" id="ProtNLM"/>
    </source>
</evidence>
<dbReference type="EMBL" id="JACCKB010000302">
    <property type="protein sequence ID" value="NYZ70159.1"/>
    <property type="molecule type" value="Genomic_DNA"/>
</dbReference>
<comment type="caution">
    <text evidence="1">The sequence shown here is derived from an EMBL/GenBank/DDBJ whole genome shotgun (WGS) entry which is preliminary data.</text>
</comment>
<reference evidence="1 2" key="1">
    <citation type="submission" date="2020-07" db="EMBL/GenBank/DDBJ databases">
        <title>Endozoicomonas sp. nov., isolated from sediment.</title>
        <authorList>
            <person name="Gu T."/>
        </authorList>
    </citation>
    <scope>NUCLEOTIDE SEQUENCE [LARGE SCALE GENOMIC DNA]</scope>
    <source>
        <strain evidence="1 2">SM1973</strain>
    </source>
</reference>
<gene>
    <name evidence="1" type="ORF">H0A36_29540</name>
</gene>
<dbReference type="AlphaFoldDB" id="A0A853IB27"/>